<dbReference type="PROSITE" id="PS00136">
    <property type="entry name" value="SUBTILASE_ASP"/>
    <property type="match status" value="1"/>
</dbReference>
<dbReference type="InterPro" id="IPR023827">
    <property type="entry name" value="Peptidase_S8_Asp-AS"/>
</dbReference>
<dbReference type="GO" id="GO:0016020">
    <property type="term" value="C:membrane"/>
    <property type="evidence" value="ECO:0007669"/>
    <property type="project" value="TreeGrafter"/>
</dbReference>
<dbReference type="InterPro" id="IPR018247">
    <property type="entry name" value="EF_Hand_1_Ca_BS"/>
</dbReference>
<comment type="caution">
    <text evidence="11">The sequence shown here is derived from an EMBL/GenBank/DDBJ whole genome shotgun (WGS) entry which is preliminary data.</text>
</comment>
<dbReference type="GO" id="GO:0012505">
    <property type="term" value="C:endomembrane system"/>
    <property type="evidence" value="ECO:0007669"/>
    <property type="project" value="UniProtKB-ARBA"/>
</dbReference>
<keyword evidence="3" id="KW-0732">Signal</keyword>
<evidence type="ECO:0000256" key="2">
    <source>
        <dbReference type="ARBA" id="ARBA00022670"/>
    </source>
</evidence>
<dbReference type="InterPro" id="IPR036852">
    <property type="entry name" value="Peptidase_S8/S53_dom_sf"/>
</dbReference>
<reference evidence="11" key="2">
    <citation type="submission" date="2020-09" db="EMBL/GenBank/DDBJ databases">
        <authorList>
            <person name="Sun Q."/>
            <person name="Kim S."/>
        </authorList>
    </citation>
    <scope>NUCLEOTIDE SEQUENCE</scope>
    <source>
        <strain evidence="11">KCTC 12988</strain>
    </source>
</reference>
<dbReference type="InterPro" id="IPR008979">
    <property type="entry name" value="Galactose-bd-like_sf"/>
</dbReference>
<evidence type="ECO:0000313" key="11">
    <source>
        <dbReference type="EMBL" id="GHC63560.1"/>
    </source>
</evidence>
<keyword evidence="4 8" id="KW-0378">Hydrolase</keyword>
<evidence type="ECO:0000256" key="6">
    <source>
        <dbReference type="ARBA" id="ARBA00022837"/>
    </source>
</evidence>
<feature type="active site" description="Charge relay system" evidence="7 8">
    <location>
        <position position="267"/>
    </location>
</feature>
<dbReference type="Gene3D" id="2.60.120.260">
    <property type="entry name" value="Galactose-binding domain-like"/>
    <property type="match status" value="1"/>
</dbReference>
<name>A0A918TU76_9BACT</name>
<evidence type="ECO:0000256" key="1">
    <source>
        <dbReference type="ARBA" id="ARBA00005325"/>
    </source>
</evidence>
<evidence type="ECO:0000256" key="3">
    <source>
        <dbReference type="ARBA" id="ARBA00022729"/>
    </source>
</evidence>
<evidence type="ECO:0000256" key="7">
    <source>
        <dbReference type="PIRSR" id="PIRSR615500-1"/>
    </source>
</evidence>
<feature type="domain" description="P/Homo B" evidence="10">
    <location>
        <begin position="559"/>
        <end position="688"/>
    </location>
</feature>
<dbReference type="Proteomes" id="UP000644507">
    <property type="component" value="Unassembled WGS sequence"/>
</dbReference>
<proteinExistence type="inferred from homology"/>
<dbReference type="Pfam" id="PF00082">
    <property type="entry name" value="Peptidase_S8"/>
    <property type="match status" value="1"/>
</dbReference>
<dbReference type="CDD" id="cd04059">
    <property type="entry name" value="Peptidases_S8_Protein_convertases_Kexins_Furin-like"/>
    <property type="match status" value="1"/>
</dbReference>
<dbReference type="PROSITE" id="PS51892">
    <property type="entry name" value="SUBTILASE"/>
    <property type="match status" value="1"/>
</dbReference>
<feature type="compositionally biased region" description="Basic and acidic residues" evidence="9">
    <location>
        <begin position="32"/>
        <end position="43"/>
    </location>
</feature>
<dbReference type="PANTHER" id="PTHR42884">
    <property type="entry name" value="PROPROTEIN CONVERTASE SUBTILISIN/KEXIN-RELATED"/>
    <property type="match status" value="1"/>
</dbReference>
<feature type="region of interest" description="Disordered" evidence="9">
    <location>
        <begin position="32"/>
        <end position="81"/>
    </location>
</feature>
<dbReference type="SUPFAM" id="SSF52743">
    <property type="entry name" value="Subtilisin-like"/>
    <property type="match status" value="1"/>
</dbReference>
<dbReference type="GO" id="GO:0005737">
    <property type="term" value="C:cytoplasm"/>
    <property type="evidence" value="ECO:0007669"/>
    <property type="project" value="UniProtKB-ARBA"/>
</dbReference>
<dbReference type="Pfam" id="PF01483">
    <property type="entry name" value="P_proprotein"/>
    <property type="match status" value="1"/>
</dbReference>
<keyword evidence="2 8" id="KW-0645">Protease</keyword>
<dbReference type="Pfam" id="PF17957">
    <property type="entry name" value="Big_7"/>
    <property type="match status" value="1"/>
</dbReference>
<dbReference type="Gene3D" id="3.40.50.200">
    <property type="entry name" value="Peptidase S8/S53 domain"/>
    <property type="match status" value="1"/>
</dbReference>
<dbReference type="GO" id="GO:0016485">
    <property type="term" value="P:protein processing"/>
    <property type="evidence" value="ECO:0007669"/>
    <property type="project" value="TreeGrafter"/>
</dbReference>
<dbReference type="InterPro" id="IPR000209">
    <property type="entry name" value="Peptidase_S8/S53_dom"/>
</dbReference>
<dbReference type="SUPFAM" id="SSF49785">
    <property type="entry name" value="Galactose-binding domain-like"/>
    <property type="match status" value="1"/>
</dbReference>
<evidence type="ECO:0000256" key="5">
    <source>
        <dbReference type="ARBA" id="ARBA00022825"/>
    </source>
</evidence>
<dbReference type="PRINTS" id="PR00723">
    <property type="entry name" value="SUBTILISIN"/>
</dbReference>
<protein>
    <recommendedName>
        <fullName evidence="10">P/Homo B domain-containing protein</fullName>
    </recommendedName>
</protein>
<dbReference type="PROSITE" id="PS00138">
    <property type="entry name" value="SUBTILASE_SER"/>
    <property type="match status" value="1"/>
</dbReference>
<feature type="active site" description="Charge relay system" evidence="7 8">
    <location>
        <position position="484"/>
    </location>
</feature>
<evidence type="ECO:0000256" key="9">
    <source>
        <dbReference type="SAM" id="MobiDB-lite"/>
    </source>
</evidence>
<dbReference type="InterPro" id="IPR023828">
    <property type="entry name" value="Peptidase_S8_Ser-AS"/>
</dbReference>
<organism evidence="11 12">
    <name type="scientific">Roseibacillus persicicus</name>
    <dbReference type="NCBI Taxonomy" id="454148"/>
    <lineage>
        <taxon>Bacteria</taxon>
        <taxon>Pseudomonadati</taxon>
        <taxon>Verrucomicrobiota</taxon>
        <taxon>Verrucomicrobiia</taxon>
        <taxon>Verrucomicrobiales</taxon>
        <taxon>Verrucomicrobiaceae</taxon>
        <taxon>Roseibacillus</taxon>
    </lineage>
</organism>
<dbReference type="GO" id="GO:0004252">
    <property type="term" value="F:serine-type endopeptidase activity"/>
    <property type="evidence" value="ECO:0007669"/>
    <property type="project" value="UniProtKB-UniRule"/>
</dbReference>
<accession>A0A918TU76</accession>
<feature type="active site" description="Charge relay system" evidence="7 8">
    <location>
        <position position="304"/>
    </location>
</feature>
<dbReference type="PROSITE" id="PS51829">
    <property type="entry name" value="P_HOMO_B"/>
    <property type="match status" value="1"/>
</dbReference>
<keyword evidence="12" id="KW-1185">Reference proteome</keyword>
<evidence type="ECO:0000256" key="4">
    <source>
        <dbReference type="ARBA" id="ARBA00022801"/>
    </source>
</evidence>
<evidence type="ECO:0000313" key="12">
    <source>
        <dbReference type="Proteomes" id="UP000644507"/>
    </source>
</evidence>
<dbReference type="Gene3D" id="2.60.40.10">
    <property type="entry name" value="Immunoglobulins"/>
    <property type="match status" value="1"/>
</dbReference>
<feature type="compositionally biased region" description="Low complexity" evidence="9">
    <location>
        <begin position="44"/>
        <end position="58"/>
    </location>
</feature>
<dbReference type="InterPro" id="IPR022398">
    <property type="entry name" value="Peptidase_S8_His-AS"/>
</dbReference>
<gene>
    <name evidence="11" type="ORF">GCM10007100_34030</name>
</gene>
<dbReference type="EMBL" id="BMXI01000016">
    <property type="protein sequence ID" value="GHC63560.1"/>
    <property type="molecule type" value="Genomic_DNA"/>
</dbReference>
<dbReference type="InterPro" id="IPR034182">
    <property type="entry name" value="Kexin/furin"/>
</dbReference>
<reference evidence="11" key="1">
    <citation type="journal article" date="2014" name="Int. J. Syst. Evol. Microbiol.">
        <title>Complete genome sequence of Corynebacterium casei LMG S-19264T (=DSM 44701T), isolated from a smear-ripened cheese.</title>
        <authorList>
            <consortium name="US DOE Joint Genome Institute (JGI-PGF)"/>
            <person name="Walter F."/>
            <person name="Albersmeier A."/>
            <person name="Kalinowski J."/>
            <person name="Ruckert C."/>
        </authorList>
    </citation>
    <scope>NUCLEOTIDE SEQUENCE</scope>
    <source>
        <strain evidence="11">KCTC 12988</strain>
    </source>
</reference>
<dbReference type="PANTHER" id="PTHR42884:SF14">
    <property type="entry name" value="NEUROENDOCRINE CONVERTASE 1"/>
    <property type="match status" value="1"/>
</dbReference>
<dbReference type="PROSITE" id="PS00018">
    <property type="entry name" value="EF_HAND_1"/>
    <property type="match status" value="1"/>
</dbReference>
<dbReference type="InterPro" id="IPR013783">
    <property type="entry name" value="Ig-like_fold"/>
</dbReference>
<evidence type="ECO:0000259" key="10">
    <source>
        <dbReference type="PROSITE" id="PS51829"/>
    </source>
</evidence>
<dbReference type="RefSeq" id="WP_189572709.1">
    <property type="nucleotide sequence ID" value="NZ_BMXI01000016.1"/>
</dbReference>
<keyword evidence="5 8" id="KW-0720">Serine protease</keyword>
<comment type="similarity">
    <text evidence="1">Belongs to the peptidase S8 family. Furin subfamily.</text>
</comment>
<dbReference type="InterPro" id="IPR015500">
    <property type="entry name" value="Peptidase_S8_subtilisin-rel"/>
</dbReference>
<dbReference type="PROSITE" id="PS00137">
    <property type="entry name" value="SUBTILASE_HIS"/>
    <property type="match status" value="1"/>
</dbReference>
<sequence>MKKRLFPILLLVVLAGVFANFLLTKEKEKIETTQLEKDAEKKSAPAASKSTPSSSQEPTTKKKDVVAADGPTFSTPHGGENREFVIALDEAMERLPNGKDRIISISPPATEDTLAARLANLGTDHPVLPICYQKGEVRSDASRRIITNDLTVELAQAKEVPALPETLTLKELPPYAPSHAVISASDPFAALASLSELREMAGVVEAEVQLAAQRSKKALPNDRLINDMWHIKGSGLTEGADVNIEDAWNYGGTGGVKGTGVYIGIVDDGLQTAHPDLAANVNTAIDKDWNGGDASPEPEFGDDHGTACAGNAGAVGNNNLGVTGTAPESILVGMRLIAGAVTDAQEAEAMFYRPNIIEIKSNSWGPFDTGEIDGPGTLTRAAFANAAATGRNGLGNIIVWAGGNGLESSDNSNYDGYANDIHTISVGATNSRGRQSYFSESGANLVVVAPSGGRFAPTGITTTDRTGGNGYATGDYTNDFSGTSSSTPTVAGIVALMLDKNPSLGWRDVQEILIASAQQNDFTDADWITNSAGYHFNHKYGAGLVDATEAVNLAGEWTNLMEAQTDSVTANSINLAIPDNNSNGINYDLTLDGNNLRCEHVTLSVTITHSYRGDLAIKLISPSGTVSQLAETRGTDSGNNYSNFTFSSVRHWGEKSTGVWTVNVSDGSGTDIGTLRSLTLTAYGTPRNPGPEVAIATPSDNAAFSPGATVDVSVSATDFTLDGSPGEVASVELLDGTTSYGVLTSPPYNFSFSPPNGVYQLTALATDTEGEPSTSSTVTIVVADQIPVVNTASISPTTSLLATQDITIDGVTGSDPEESPVTFSYRWQNSTDSVNWNDTAFTGDTLPASPSNAGLLWRAVVTANDGVSDSLPFYTEATNCLTPPPGSALLEEDFSYNAGLILRASGSTLSQDAIINEFSQGSNDDQEWIEILTLRDTSLRNWYITDSNFATRFTFANVEAWDDVRAGTLIVIYNGNAKDNLLPEDDYDHSDFTLVIPSTDGELFVGNLPSFGDFGDAVILKDSSNAILTAFSYGSRTSPSPHLEHITAGSSTYYTSDNETDITDGNSWKITSSTVGRSVRGIKIPSVLPIYYGGPWSDLPTGFTSEGSTFANSSLGGDTGFGSARFDATDEQLTVEFDAPAGNVTYNIEGNGGTSPTVVGSFVIEESADGIDYSPLRTLDDQDEIDTAYSDSPAADTRYIRFRFDNRISGTILLDKLEITSGGPNGNQELSLTVTPNSILENSGAAAATGTITIEEPSETDLIFNLSSSLPSAVTVPPSVTILMGETTATFEVSAVDNESFQGNLSVLLTAAATGYTNGSFKLTVIDDEENLEGVTPGEGNTLANQAFVEDLRAGAYNGPALFRIASGTLPEGLVLDEFTGIISGAIAAGATLDNYPITLERYNEYLETVSFSFDLLIVAERSYASWIAGQGVSDGGAESDPDGDGVVNLLEYYLGGNANLADGEVLPTLALEPGTSTFSFWHFKEAADVTGIVEWSDTLESNSWSTTGVTQEVTIDEPTRELIEATVPGEATKRFVRLRVVQPE</sequence>
<evidence type="ECO:0000256" key="8">
    <source>
        <dbReference type="PROSITE-ProRule" id="PRU01240"/>
    </source>
</evidence>
<keyword evidence="6" id="KW-0106">Calcium</keyword>
<dbReference type="InterPro" id="IPR002884">
    <property type="entry name" value="P_dom"/>
</dbReference>